<dbReference type="NCBIfam" id="TIGR03607">
    <property type="entry name" value="patatin-like protein"/>
    <property type="match status" value="1"/>
</dbReference>
<dbReference type="RefSeq" id="WP_189783166.1">
    <property type="nucleotide sequence ID" value="NZ_BNAT01000009.1"/>
</dbReference>
<dbReference type="GO" id="GO:0016042">
    <property type="term" value="P:lipid catabolic process"/>
    <property type="evidence" value="ECO:0007669"/>
    <property type="project" value="UniProtKB-UniRule"/>
</dbReference>
<comment type="caution">
    <text evidence="4">The sequence shown here is derived from an EMBL/GenBank/DDBJ whole genome shotgun (WGS) entry which is preliminary data.</text>
</comment>
<name>A0A919GP36_9ACTN</name>
<keyword evidence="5" id="KW-1185">Reference proteome</keyword>
<dbReference type="Pfam" id="PF11856">
    <property type="entry name" value="DUF3376"/>
    <property type="match status" value="1"/>
</dbReference>
<dbReference type="Gene3D" id="3.40.1090.10">
    <property type="entry name" value="Cytosolic phospholipase A2 catalytic domain"/>
    <property type="match status" value="1"/>
</dbReference>
<organism evidence="4 5">
    <name type="scientific">Streptomyces capitiformicae</name>
    <dbReference type="NCBI Taxonomy" id="2014920"/>
    <lineage>
        <taxon>Bacteria</taxon>
        <taxon>Bacillati</taxon>
        <taxon>Actinomycetota</taxon>
        <taxon>Actinomycetes</taxon>
        <taxon>Kitasatosporales</taxon>
        <taxon>Streptomycetaceae</taxon>
        <taxon>Streptomyces</taxon>
    </lineage>
</organism>
<evidence type="ECO:0000259" key="3">
    <source>
        <dbReference type="PROSITE" id="PS51635"/>
    </source>
</evidence>
<keyword evidence="1 2" id="KW-0443">Lipid metabolism</keyword>
<dbReference type="InterPro" id="IPR002641">
    <property type="entry name" value="PNPLA_dom"/>
</dbReference>
<sequence length="885" mass="94741">MGDDERPGPDAELRLAVAFTGGLSLAVWMGGVARELNLLTTAARAEKADTHAGRVRARYKKLLELLRLDVSVDVLSGTSAGGINAAVLGLANVRGCDLGGLRALWLEEGALGSLLRDLSEQKPPSLLKGEDGLLRGLEEGLKAVLAAPVPGLEGGVLAGDADPDPTHVFITTTLLDGLPRPFRDDYGSVIRDTDHRGLFRFTADDLADDHVIKALARAARSSASYPVAFEPAYIPVGEPTHERPDMSPYMLRLSRTQFCADGGLLANRPIGPALQAVFDRPASREVRRVLAYVVPSPDGEAGDPPPLPLPADVPSLGPTLLKVFRVVTSQTVTAELSALAAHNERVRSRLRAETRLARMAAGGADLGGADLRREHYEAHVQALARAVADETLAQLIARGAASGDRPVGFGADMDRLIAGAAAVIERHGPPPETLLEGAEVFAALARYGRPLLDAAKSTVLRLLRESSAGAPVRTRTGVEARVAEVHRAMPHRTDLKLRKLLRPVVEAVVAGATENTDPVDAVLQAPGWAPAVAAQLPSPDQLPDLERAWSTMVDAVLGTRPLLLGAEGGTGGGDAEWRVLLTYLTGPDPDDPLPADAVARRLYDLLAAQRVIFPDELAARQRVELIQMSADTRALVDTRRLAAEKLTGLQTHHFGAFFKRSWRANDWMWGRLDGAGWLVHVLLSPKRLQRLAAGGVPVVQGLRDIAGSGEPAGVFTTGPDGEPAELAFLTADDGTEPPDSLPLTSMWVARGLQRLIVAEELPHVAAQAELDKQAGGALAASDFLKLYRQRHPDIGRTGQNPGQAVDPETVEDLLKACRISEETFTKEKDSKLLSHTVAHSAVVTANAVRAAVDRWYWRLLFGTVSGTLRLAHAFRRRPRSARTPH</sequence>
<feature type="active site" description="Proton acceptor" evidence="2">
    <location>
        <position position="261"/>
    </location>
</feature>
<reference evidence="4" key="1">
    <citation type="journal article" date="2014" name="Int. J. Syst. Evol. Microbiol.">
        <title>Complete genome sequence of Corynebacterium casei LMG S-19264T (=DSM 44701T), isolated from a smear-ripened cheese.</title>
        <authorList>
            <consortium name="US DOE Joint Genome Institute (JGI-PGF)"/>
            <person name="Walter F."/>
            <person name="Albersmeier A."/>
            <person name="Kalinowski J."/>
            <person name="Ruckert C."/>
        </authorList>
    </citation>
    <scope>NUCLEOTIDE SEQUENCE</scope>
    <source>
        <strain evidence="4">CGMCC 4.7403</strain>
    </source>
</reference>
<evidence type="ECO:0000313" key="5">
    <source>
        <dbReference type="Proteomes" id="UP000603227"/>
    </source>
</evidence>
<evidence type="ECO:0000256" key="1">
    <source>
        <dbReference type="ARBA" id="ARBA00023098"/>
    </source>
</evidence>
<dbReference type="PROSITE" id="PS51635">
    <property type="entry name" value="PNPLA"/>
    <property type="match status" value="1"/>
</dbReference>
<comment type="caution">
    <text evidence="2">Lacks conserved residue(s) required for the propagation of feature annotation.</text>
</comment>
<dbReference type="Pfam" id="PF01734">
    <property type="entry name" value="Patatin"/>
    <property type="match status" value="1"/>
</dbReference>
<dbReference type="InterPro" id="IPR024282">
    <property type="entry name" value="DUF3376"/>
</dbReference>
<dbReference type="InterPro" id="IPR016035">
    <property type="entry name" value="Acyl_Trfase/lysoPLipase"/>
</dbReference>
<evidence type="ECO:0000313" key="4">
    <source>
        <dbReference type="EMBL" id="GHH88178.1"/>
    </source>
</evidence>
<feature type="short sequence motif" description="DGA/G" evidence="2">
    <location>
        <begin position="261"/>
        <end position="263"/>
    </location>
</feature>
<dbReference type="EMBL" id="BNAT01000009">
    <property type="protein sequence ID" value="GHH88178.1"/>
    <property type="molecule type" value="Genomic_DNA"/>
</dbReference>
<dbReference type="InterPro" id="IPR019894">
    <property type="entry name" value="Patatin-related_protein"/>
</dbReference>
<keyword evidence="2" id="KW-0378">Hydrolase</keyword>
<protein>
    <submittedName>
        <fullName evidence="4">Membrane protein</fullName>
    </submittedName>
</protein>
<gene>
    <name evidence="4" type="ORF">GCM10017771_32460</name>
</gene>
<proteinExistence type="predicted"/>
<dbReference type="Proteomes" id="UP000603227">
    <property type="component" value="Unassembled WGS sequence"/>
</dbReference>
<dbReference type="AlphaFoldDB" id="A0A919GP36"/>
<dbReference type="GO" id="GO:0016787">
    <property type="term" value="F:hydrolase activity"/>
    <property type="evidence" value="ECO:0007669"/>
    <property type="project" value="UniProtKB-UniRule"/>
</dbReference>
<reference evidence="4" key="2">
    <citation type="submission" date="2020-09" db="EMBL/GenBank/DDBJ databases">
        <authorList>
            <person name="Sun Q."/>
            <person name="Zhou Y."/>
        </authorList>
    </citation>
    <scope>NUCLEOTIDE SEQUENCE</scope>
    <source>
        <strain evidence="4">CGMCC 4.7403</strain>
    </source>
</reference>
<evidence type="ECO:0000256" key="2">
    <source>
        <dbReference type="PROSITE-ProRule" id="PRU01161"/>
    </source>
</evidence>
<accession>A0A919GP36</accession>
<keyword evidence="2" id="KW-0442">Lipid degradation</keyword>
<feature type="active site" description="Nucleophile" evidence="2">
    <location>
        <position position="79"/>
    </location>
</feature>
<feature type="short sequence motif" description="GXSXG" evidence="2">
    <location>
        <begin position="77"/>
        <end position="81"/>
    </location>
</feature>
<feature type="domain" description="PNPLA" evidence="3">
    <location>
        <begin position="17"/>
        <end position="274"/>
    </location>
</feature>
<dbReference type="SUPFAM" id="SSF52151">
    <property type="entry name" value="FabD/lysophospholipase-like"/>
    <property type="match status" value="1"/>
</dbReference>